<evidence type="ECO:0000313" key="2">
    <source>
        <dbReference type="EMBL" id="HED30918.1"/>
    </source>
</evidence>
<reference evidence="2" key="1">
    <citation type="journal article" date="2020" name="mSystems">
        <title>Genome- and Community-Level Interaction Insights into Carbon Utilization and Element Cycling Functions of Hydrothermarchaeota in Hydrothermal Sediment.</title>
        <authorList>
            <person name="Zhou Z."/>
            <person name="Liu Y."/>
            <person name="Xu W."/>
            <person name="Pan J."/>
            <person name="Luo Z.H."/>
            <person name="Li M."/>
        </authorList>
    </citation>
    <scope>NUCLEOTIDE SEQUENCE [LARGE SCALE GENOMIC DNA]</scope>
    <source>
        <strain evidence="2">SpSt-1181</strain>
    </source>
</reference>
<dbReference type="PROSITE" id="PS51257">
    <property type="entry name" value="PROKAR_LIPOPROTEIN"/>
    <property type="match status" value="1"/>
</dbReference>
<dbReference type="EMBL" id="DSBW01000100">
    <property type="protein sequence ID" value="HED30918.1"/>
    <property type="molecule type" value="Genomic_DNA"/>
</dbReference>
<dbReference type="GO" id="GO:0020037">
    <property type="term" value="F:heme binding"/>
    <property type="evidence" value="ECO:0007669"/>
    <property type="project" value="InterPro"/>
</dbReference>
<proteinExistence type="predicted"/>
<sequence>MRTSLMSVCAVVSATCVFAGCMAQAPEVSAERGKELFYDASLGGSSNSFSCAECHPGGGGIVVAGSDSDLAKVINRCIAGPLKGDGLEPESADMRSLVLYIRSGGDSGLQDGN</sequence>
<organism evidence="2">
    <name type="scientific">Prosthecochloris aestuarii</name>
    <dbReference type="NCBI Taxonomy" id="1102"/>
    <lineage>
        <taxon>Bacteria</taxon>
        <taxon>Pseudomonadati</taxon>
        <taxon>Chlorobiota</taxon>
        <taxon>Chlorobiia</taxon>
        <taxon>Chlorobiales</taxon>
        <taxon>Chlorobiaceae</taxon>
        <taxon>Prosthecochloris</taxon>
    </lineage>
</organism>
<comment type="caution">
    <text evidence="2">The sequence shown here is derived from an EMBL/GenBank/DDBJ whole genome shotgun (WGS) entry which is preliminary data.</text>
</comment>
<dbReference type="SUPFAM" id="SSF46626">
    <property type="entry name" value="Cytochrome c"/>
    <property type="match status" value="1"/>
</dbReference>
<evidence type="ECO:0000256" key="1">
    <source>
        <dbReference type="SAM" id="SignalP"/>
    </source>
</evidence>
<evidence type="ECO:0008006" key="3">
    <source>
        <dbReference type="Google" id="ProtNLM"/>
    </source>
</evidence>
<dbReference type="GO" id="GO:0009055">
    <property type="term" value="F:electron transfer activity"/>
    <property type="evidence" value="ECO:0007669"/>
    <property type="project" value="InterPro"/>
</dbReference>
<dbReference type="InterPro" id="IPR036909">
    <property type="entry name" value="Cyt_c-like_dom_sf"/>
</dbReference>
<name>A0A831SRT9_PROAE</name>
<protein>
    <recommendedName>
        <fullName evidence="3">Cytochrome c domain-containing protein</fullName>
    </recommendedName>
</protein>
<dbReference type="AlphaFoldDB" id="A0A831SRT9"/>
<dbReference type="Proteomes" id="UP000886335">
    <property type="component" value="Unassembled WGS sequence"/>
</dbReference>
<dbReference type="Gene3D" id="1.10.760.10">
    <property type="entry name" value="Cytochrome c-like domain"/>
    <property type="match status" value="1"/>
</dbReference>
<keyword evidence="1" id="KW-0732">Signal</keyword>
<accession>A0A831SRT9</accession>
<gene>
    <name evidence="2" type="ORF">ENN50_04380</name>
</gene>
<feature type="chain" id="PRO_5032756718" description="Cytochrome c domain-containing protein" evidence="1">
    <location>
        <begin position="20"/>
        <end position="113"/>
    </location>
</feature>
<feature type="signal peptide" evidence="1">
    <location>
        <begin position="1"/>
        <end position="19"/>
    </location>
</feature>